<proteinExistence type="predicted"/>
<feature type="domain" description="EVE" evidence="1">
    <location>
        <begin position="2"/>
        <end position="147"/>
    </location>
</feature>
<dbReference type="SUPFAM" id="SSF88697">
    <property type="entry name" value="PUA domain-like"/>
    <property type="match status" value="1"/>
</dbReference>
<dbReference type="EMBL" id="MFKV01000021">
    <property type="protein sequence ID" value="OGG50021.1"/>
    <property type="molecule type" value="Genomic_DNA"/>
</dbReference>
<protein>
    <submittedName>
        <fullName evidence="2">EVE domain-containing protein</fullName>
    </submittedName>
</protein>
<dbReference type="Proteomes" id="UP000178370">
    <property type="component" value="Unassembled WGS sequence"/>
</dbReference>
<reference evidence="2 3" key="1">
    <citation type="journal article" date="2016" name="Nat. Commun.">
        <title>Thousands of microbial genomes shed light on interconnected biogeochemical processes in an aquifer system.</title>
        <authorList>
            <person name="Anantharaman K."/>
            <person name="Brown C.T."/>
            <person name="Hug L.A."/>
            <person name="Sharon I."/>
            <person name="Castelle C.J."/>
            <person name="Probst A.J."/>
            <person name="Thomas B.C."/>
            <person name="Singh A."/>
            <person name="Wilkins M.J."/>
            <person name="Karaoz U."/>
            <person name="Brodie E.L."/>
            <person name="Williams K.H."/>
            <person name="Hubbard S.S."/>
            <person name="Banfield J.F."/>
        </authorList>
    </citation>
    <scope>NUCLEOTIDE SEQUENCE [LARGE SCALE GENOMIC DNA]</scope>
</reference>
<dbReference type="STRING" id="1798482.A2763_03695"/>
<dbReference type="InterPro" id="IPR047197">
    <property type="entry name" value="THYN1-like_EVE"/>
</dbReference>
<dbReference type="PANTHER" id="PTHR14087:SF7">
    <property type="entry name" value="THYMOCYTE NUCLEAR PROTEIN 1"/>
    <property type="match status" value="1"/>
</dbReference>
<dbReference type="Pfam" id="PF01878">
    <property type="entry name" value="EVE"/>
    <property type="match status" value="1"/>
</dbReference>
<comment type="caution">
    <text evidence="2">The sequence shown here is derived from an EMBL/GenBank/DDBJ whole genome shotgun (WGS) entry which is preliminary data.</text>
</comment>
<organism evidence="2 3">
    <name type="scientific">Candidatus Kaiserbacteria bacterium RIFCSPHIGHO2_01_FULL_54_36</name>
    <dbReference type="NCBI Taxonomy" id="1798482"/>
    <lineage>
        <taxon>Bacteria</taxon>
        <taxon>Candidatus Kaiseribacteriota</taxon>
    </lineage>
</organism>
<name>A0A1F6CLZ1_9BACT</name>
<dbReference type="InterPro" id="IPR015947">
    <property type="entry name" value="PUA-like_sf"/>
</dbReference>
<dbReference type="InterPro" id="IPR052181">
    <property type="entry name" value="5hmC_binding"/>
</dbReference>
<accession>A0A1F6CLZ1</accession>
<dbReference type="Gene3D" id="3.10.590.10">
    <property type="entry name" value="ph1033 like domains"/>
    <property type="match status" value="1"/>
</dbReference>
<dbReference type="CDD" id="cd21133">
    <property type="entry name" value="EVE"/>
    <property type="match status" value="1"/>
</dbReference>
<dbReference type="AlphaFoldDB" id="A0A1F6CLZ1"/>
<gene>
    <name evidence="2" type="ORF">A2763_03695</name>
</gene>
<evidence type="ECO:0000313" key="3">
    <source>
        <dbReference type="Proteomes" id="UP000178370"/>
    </source>
</evidence>
<evidence type="ECO:0000259" key="1">
    <source>
        <dbReference type="Pfam" id="PF01878"/>
    </source>
</evidence>
<dbReference type="InterPro" id="IPR002740">
    <property type="entry name" value="EVE_domain"/>
</dbReference>
<dbReference type="PANTHER" id="PTHR14087">
    <property type="entry name" value="THYMOCYTE NUCLEAR PROTEIN 1"/>
    <property type="match status" value="1"/>
</dbReference>
<sequence>MQYWLLKSEPETFGIVHLEKAKKEPWTGVRNFVARNYMRDKMRVGDLCLFCHTGKLKGIAGIAKVASRAYPDPSQFDKKSDYYEPRASYDKPYWWLVDIAFVKKFKKPVLVGELKSDPALSNMILFRAPRLSIQPVSEKDFQHIMKLAA</sequence>
<evidence type="ECO:0000313" key="2">
    <source>
        <dbReference type="EMBL" id="OGG50021.1"/>
    </source>
</evidence>